<dbReference type="GO" id="GO:0004519">
    <property type="term" value="F:endonuclease activity"/>
    <property type="evidence" value="ECO:0007669"/>
    <property type="project" value="UniProtKB-KW"/>
</dbReference>
<dbReference type="InterPro" id="IPR008538">
    <property type="entry name" value="Uma2"/>
</dbReference>
<dbReference type="RefSeq" id="WP_282509111.1">
    <property type="nucleotide sequence ID" value="NZ_JASCIR010000001.1"/>
</dbReference>
<feature type="domain" description="Putative restriction endonuclease" evidence="1">
    <location>
        <begin position="13"/>
        <end position="182"/>
    </location>
</feature>
<name>A0ABT6RJQ4_9ACTN</name>
<proteinExistence type="predicted"/>
<gene>
    <name evidence="2" type="ORF">QIS99_00205</name>
</gene>
<accession>A0ABT6RJQ4</accession>
<evidence type="ECO:0000313" key="3">
    <source>
        <dbReference type="Proteomes" id="UP001224661"/>
    </source>
</evidence>
<reference evidence="2 3" key="1">
    <citation type="submission" date="2023-05" db="EMBL/GenBank/DDBJ databases">
        <title>Draft genome sequence of Streptomyces sp. B-S-A8 isolated from a cave soil in Thailand.</title>
        <authorList>
            <person name="Chamroensaksri N."/>
            <person name="Muangham S."/>
        </authorList>
    </citation>
    <scope>NUCLEOTIDE SEQUENCE [LARGE SCALE GENOMIC DNA]</scope>
    <source>
        <strain evidence="2 3">B-S-A8</strain>
    </source>
</reference>
<dbReference type="PANTHER" id="PTHR35400">
    <property type="entry name" value="SLR1083 PROTEIN"/>
    <property type="match status" value="1"/>
</dbReference>
<keyword evidence="2" id="KW-0378">Hydrolase</keyword>
<dbReference type="Pfam" id="PF05685">
    <property type="entry name" value="Uma2"/>
    <property type="match status" value="1"/>
</dbReference>
<dbReference type="Proteomes" id="UP001224661">
    <property type="component" value="Unassembled WGS sequence"/>
</dbReference>
<protein>
    <submittedName>
        <fullName evidence="2">Uma2 family endonuclease</fullName>
    </submittedName>
</protein>
<dbReference type="EMBL" id="JASCIR010000001">
    <property type="protein sequence ID" value="MDI3384651.1"/>
    <property type="molecule type" value="Genomic_DNA"/>
</dbReference>
<keyword evidence="3" id="KW-1185">Reference proteome</keyword>
<dbReference type="InterPro" id="IPR011335">
    <property type="entry name" value="Restrct_endonuc-II-like"/>
</dbReference>
<dbReference type="PANTHER" id="PTHR35400:SF3">
    <property type="entry name" value="SLL1072 PROTEIN"/>
    <property type="match status" value="1"/>
</dbReference>
<dbReference type="InterPro" id="IPR012296">
    <property type="entry name" value="Nuclease_put_TT1808"/>
</dbReference>
<dbReference type="Gene3D" id="3.90.1570.10">
    <property type="entry name" value="tt1808, chain A"/>
    <property type="match status" value="1"/>
</dbReference>
<dbReference type="CDD" id="cd06260">
    <property type="entry name" value="DUF820-like"/>
    <property type="match status" value="1"/>
</dbReference>
<keyword evidence="2" id="KW-0255">Endonuclease</keyword>
<evidence type="ECO:0000313" key="2">
    <source>
        <dbReference type="EMBL" id="MDI3384651.1"/>
    </source>
</evidence>
<organism evidence="2 3">
    <name type="scientific">Streptomyces solicavernae</name>
    <dbReference type="NCBI Taxonomy" id="3043614"/>
    <lineage>
        <taxon>Bacteria</taxon>
        <taxon>Bacillati</taxon>
        <taxon>Actinomycetota</taxon>
        <taxon>Actinomycetes</taxon>
        <taxon>Kitasatosporales</taxon>
        <taxon>Streptomycetaceae</taxon>
        <taxon>Streptomyces</taxon>
    </lineage>
</organism>
<evidence type="ECO:0000259" key="1">
    <source>
        <dbReference type="Pfam" id="PF05685"/>
    </source>
</evidence>
<sequence>MTVMAERTSQMPVEDFEELAAAAPETVTLEFINGRLEVKPVTDNKHAALVAWLVRQCMQARPELDLVTTQQLKVERYRKGRAVPDGTLVPIDHLVDQESDWADPEGVLMAVEVTSYDSDTESRDRREKPAAYAAAGIPVHLLVDRDRQALAVHTGPDVDHGQYLHVDIVPFGEKTTLPDPVGIPLDTEPLKKYVR</sequence>
<dbReference type="SUPFAM" id="SSF52980">
    <property type="entry name" value="Restriction endonuclease-like"/>
    <property type="match status" value="1"/>
</dbReference>
<keyword evidence="2" id="KW-0540">Nuclease</keyword>
<comment type="caution">
    <text evidence="2">The sequence shown here is derived from an EMBL/GenBank/DDBJ whole genome shotgun (WGS) entry which is preliminary data.</text>
</comment>